<dbReference type="EMBL" id="CP029078">
    <property type="protein sequence ID" value="QCN87165.1"/>
    <property type="molecule type" value="Genomic_DNA"/>
</dbReference>
<protein>
    <submittedName>
        <fullName evidence="2">Alpha/beta fold hydrolase</fullName>
    </submittedName>
    <submittedName>
        <fullName evidence="3">Alpha/beta hydrolase</fullName>
    </submittedName>
</protein>
<organism evidence="2 4">
    <name type="scientific">Streptomyces griseoviridis</name>
    <dbReference type="NCBI Taxonomy" id="45398"/>
    <lineage>
        <taxon>Bacteria</taxon>
        <taxon>Bacillati</taxon>
        <taxon>Actinomycetota</taxon>
        <taxon>Actinomycetes</taxon>
        <taxon>Kitasatosporales</taxon>
        <taxon>Streptomycetaceae</taxon>
        <taxon>Streptomyces</taxon>
    </lineage>
</organism>
<dbReference type="OrthoDB" id="3210164at2"/>
<reference evidence="2 4" key="2">
    <citation type="submission" date="2018-12" db="EMBL/GenBank/DDBJ databases">
        <title>Streptomyces griseoviridis F1-27 complete genome.</title>
        <authorList>
            <person name="Mariita R.M."/>
            <person name="Sello J.K."/>
        </authorList>
    </citation>
    <scope>NUCLEOTIDE SEQUENCE [LARGE SCALE GENOMIC DNA]</scope>
    <source>
        <strain evidence="2 4">F1-27</strain>
    </source>
</reference>
<dbReference type="Proteomes" id="UP000501753">
    <property type="component" value="Chromosome"/>
</dbReference>
<dbReference type="Pfam" id="PF00561">
    <property type="entry name" value="Abhydrolase_1"/>
    <property type="match status" value="1"/>
</dbReference>
<dbReference type="GO" id="GO:0046503">
    <property type="term" value="P:glycerolipid catabolic process"/>
    <property type="evidence" value="ECO:0007669"/>
    <property type="project" value="TreeGrafter"/>
</dbReference>
<evidence type="ECO:0000313" key="4">
    <source>
        <dbReference type="Proteomes" id="UP000271291"/>
    </source>
</evidence>
<dbReference type="SUPFAM" id="SSF53474">
    <property type="entry name" value="alpha/beta-Hydrolases"/>
    <property type="match status" value="1"/>
</dbReference>
<evidence type="ECO:0000313" key="2">
    <source>
        <dbReference type="EMBL" id="AZS85976.1"/>
    </source>
</evidence>
<dbReference type="AlphaFoldDB" id="A0A3Q9KWV7"/>
<dbReference type="InterPro" id="IPR029058">
    <property type="entry name" value="AB_hydrolase_fold"/>
</dbReference>
<keyword evidence="2" id="KW-0378">Hydrolase</keyword>
<evidence type="ECO:0000313" key="3">
    <source>
        <dbReference type="EMBL" id="QCN87165.1"/>
    </source>
</evidence>
<sequence length="277" mass="29618">MNSPASATVTGRLPVPGATLHHEVHGCAGPPLLLLAGGNSDAAVFAGLAARLATDHRVISYDPRGNSRSTLDGPPVDQRVEEHADDIRLLLDHLVPAGEPVRVFASCSGGLAALHFAGLHPERVEALVVHEPPAFRLLPDADEQLRLVESVEETRRREGTAAAMAVLAALFGGRPAPLLPEERDNTEFFLAHVLRPTAHHLPDLTTIAAVAARIAVAGGRGSREHTVHRPARALAAYLDQQLVEFPGGHVGYVKWPREFAEVLRVTLGALPRGRRES</sequence>
<name>A0A3Q9KWV7_STRGD</name>
<evidence type="ECO:0000259" key="1">
    <source>
        <dbReference type="Pfam" id="PF00561"/>
    </source>
</evidence>
<proteinExistence type="predicted"/>
<dbReference type="KEGG" id="sgd:ELQ87_18070"/>
<dbReference type="InterPro" id="IPR000073">
    <property type="entry name" value="AB_hydrolase_1"/>
</dbReference>
<dbReference type="InterPro" id="IPR050471">
    <property type="entry name" value="AB_hydrolase"/>
</dbReference>
<dbReference type="PANTHER" id="PTHR43433:SF5">
    <property type="entry name" value="AB HYDROLASE-1 DOMAIN-CONTAINING PROTEIN"/>
    <property type="match status" value="1"/>
</dbReference>
<accession>A0A3Q9KWV7</accession>
<reference evidence="3 5" key="1">
    <citation type="submission" date="2018-04" db="EMBL/GenBank/DDBJ databases">
        <title>Complete genome sequences of Streptomyces griseoviridis K61 and characterization of antagonistic properties of biological control agents.</title>
        <authorList>
            <person name="Mariita R.M."/>
            <person name="Sello J.K."/>
        </authorList>
    </citation>
    <scope>NUCLEOTIDE SEQUENCE [LARGE SCALE GENOMIC DNA]</scope>
    <source>
        <strain evidence="3 5">K61</strain>
    </source>
</reference>
<evidence type="ECO:0000313" key="5">
    <source>
        <dbReference type="Proteomes" id="UP000501753"/>
    </source>
</evidence>
<dbReference type="Gene3D" id="3.40.50.1820">
    <property type="entry name" value="alpha/beta hydrolase"/>
    <property type="match status" value="1"/>
</dbReference>
<dbReference type="EMBL" id="CP034687">
    <property type="protein sequence ID" value="AZS85976.1"/>
    <property type="molecule type" value="Genomic_DNA"/>
</dbReference>
<dbReference type="GO" id="GO:0004806">
    <property type="term" value="F:triacylglycerol lipase activity"/>
    <property type="evidence" value="ECO:0007669"/>
    <property type="project" value="TreeGrafter"/>
</dbReference>
<dbReference type="RefSeq" id="WP_127178804.1">
    <property type="nucleotide sequence ID" value="NZ_CP029078.1"/>
</dbReference>
<feature type="domain" description="AB hydrolase-1" evidence="1">
    <location>
        <begin position="30"/>
        <end position="168"/>
    </location>
</feature>
<dbReference type="PANTHER" id="PTHR43433">
    <property type="entry name" value="HYDROLASE, ALPHA/BETA FOLD FAMILY PROTEIN"/>
    <property type="match status" value="1"/>
</dbReference>
<keyword evidence="5" id="KW-1185">Reference proteome</keyword>
<dbReference type="Proteomes" id="UP000271291">
    <property type="component" value="Chromosome"/>
</dbReference>
<gene>
    <name evidence="3" type="ORF">DDJ31_21210</name>
    <name evidence="2" type="ORF">ELQ87_18070</name>
</gene>